<keyword evidence="4" id="KW-1185">Reference proteome</keyword>
<dbReference type="Pfam" id="PF01551">
    <property type="entry name" value="Peptidase_M23"/>
    <property type="match status" value="1"/>
</dbReference>
<dbReference type="CDD" id="cd12797">
    <property type="entry name" value="M23_peptidase"/>
    <property type="match status" value="1"/>
</dbReference>
<accession>A0A1X7AEJ5</accession>
<organism evidence="3 4">
    <name type="scientific">Parendozoicomonas haliclonae</name>
    <dbReference type="NCBI Taxonomy" id="1960125"/>
    <lineage>
        <taxon>Bacteria</taxon>
        <taxon>Pseudomonadati</taxon>
        <taxon>Pseudomonadota</taxon>
        <taxon>Gammaproteobacteria</taxon>
        <taxon>Oceanospirillales</taxon>
        <taxon>Endozoicomonadaceae</taxon>
        <taxon>Parendozoicomonas</taxon>
    </lineage>
</organism>
<keyword evidence="1" id="KW-1133">Transmembrane helix</keyword>
<name>A0A1X7AEJ5_9GAMM</name>
<protein>
    <submittedName>
        <fullName evidence="3">Murein DD-endopeptidase MepM</fullName>
        <ecNumber evidence="3">3.4.24.-</ecNumber>
    </submittedName>
</protein>
<evidence type="ECO:0000313" key="3">
    <source>
        <dbReference type="EMBL" id="SMA34329.1"/>
    </source>
</evidence>
<dbReference type="PANTHER" id="PTHR21666">
    <property type="entry name" value="PEPTIDASE-RELATED"/>
    <property type="match status" value="1"/>
</dbReference>
<dbReference type="InterPro" id="IPR011055">
    <property type="entry name" value="Dup_hybrid_motif"/>
</dbReference>
<keyword evidence="1" id="KW-0812">Transmembrane</keyword>
<evidence type="ECO:0000256" key="1">
    <source>
        <dbReference type="SAM" id="Phobius"/>
    </source>
</evidence>
<dbReference type="AlphaFoldDB" id="A0A1X7AEJ5"/>
<gene>
    <name evidence="3" type="primary">mepM_1</name>
    <name evidence="3" type="ORF">EHSB41UT_00380</name>
</gene>
<dbReference type="RefSeq" id="WP_087106340.1">
    <property type="nucleotide sequence ID" value="NZ_CBCSCN010000004.1"/>
</dbReference>
<feature type="domain" description="M23ase beta-sheet core" evidence="2">
    <location>
        <begin position="209"/>
        <end position="302"/>
    </location>
</feature>
<proteinExistence type="predicted"/>
<keyword evidence="3" id="KW-0378">Hydrolase</keyword>
<reference evidence="3 4" key="1">
    <citation type="submission" date="2017-03" db="EMBL/GenBank/DDBJ databases">
        <authorList>
            <person name="Afonso C.L."/>
            <person name="Miller P.J."/>
            <person name="Scott M.A."/>
            <person name="Spackman E."/>
            <person name="Goraichik I."/>
            <person name="Dimitrov K.M."/>
            <person name="Suarez D.L."/>
            <person name="Swayne D.E."/>
        </authorList>
    </citation>
    <scope>NUCLEOTIDE SEQUENCE [LARGE SCALE GENOMIC DNA]</scope>
    <source>
        <strain evidence="3">SB41UT1</strain>
    </source>
</reference>
<dbReference type="PANTHER" id="PTHR21666:SF291">
    <property type="entry name" value="STAGE II SPORULATION PROTEIN Q"/>
    <property type="match status" value="1"/>
</dbReference>
<dbReference type="EMBL" id="FWPT01000001">
    <property type="protein sequence ID" value="SMA34329.1"/>
    <property type="molecule type" value="Genomic_DNA"/>
</dbReference>
<dbReference type="EC" id="3.4.24.-" evidence="3"/>
<evidence type="ECO:0000313" key="4">
    <source>
        <dbReference type="Proteomes" id="UP000196573"/>
    </source>
</evidence>
<sequence>MKVIVVRHPHGKSRTFYMDGARVVWGAGLVCAFLLAAGFFLGWYFINLNSTGTLTRAELENWNSALEEQRQDVEKIRSATTIEMDALAVQVARIQGQLMRLDALGDRLVTMADLSGDEFNFGEVPALGGPDEAGDTVPSLHMPAFTEQIDALTARIDQRSEQLEVLESLLLDKNLQDDVYLAGRPVRKGWMSSAYGKRADPFTGRQSWHKGVDFAAKDGSDVIAVGSGVVTWSGYKGGYGLLVEINHGNGYVTRYSHNKSNLVKVGDIVSKGQAISLVGSSGRSTGPHVHFEVLVNGRQVNPSRYIYRASR</sequence>
<dbReference type="InterPro" id="IPR016047">
    <property type="entry name" value="M23ase_b-sheet_dom"/>
</dbReference>
<dbReference type="GO" id="GO:0004222">
    <property type="term" value="F:metalloendopeptidase activity"/>
    <property type="evidence" value="ECO:0007669"/>
    <property type="project" value="TreeGrafter"/>
</dbReference>
<dbReference type="InterPro" id="IPR050570">
    <property type="entry name" value="Cell_wall_metabolism_enzyme"/>
</dbReference>
<dbReference type="OrthoDB" id="9805070at2"/>
<evidence type="ECO:0000259" key="2">
    <source>
        <dbReference type="Pfam" id="PF01551"/>
    </source>
</evidence>
<dbReference type="FunFam" id="2.70.70.10:FF:000006">
    <property type="entry name" value="M23 family peptidase"/>
    <property type="match status" value="1"/>
</dbReference>
<keyword evidence="1" id="KW-0472">Membrane</keyword>
<feature type="transmembrane region" description="Helical" evidence="1">
    <location>
        <begin position="21"/>
        <end position="46"/>
    </location>
</feature>
<dbReference type="Gene3D" id="2.70.70.10">
    <property type="entry name" value="Glucose Permease (Domain IIA)"/>
    <property type="match status" value="1"/>
</dbReference>
<dbReference type="Proteomes" id="UP000196573">
    <property type="component" value="Unassembled WGS sequence"/>
</dbReference>
<dbReference type="SUPFAM" id="SSF51261">
    <property type="entry name" value="Duplicated hybrid motif"/>
    <property type="match status" value="1"/>
</dbReference>